<feature type="region of interest" description="Disordered" evidence="1">
    <location>
        <begin position="321"/>
        <end position="341"/>
    </location>
</feature>
<feature type="region of interest" description="Disordered" evidence="1">
    <location>
        <begin position="1112"/>
        <end position="1133"/>
    </location>
</feature>
<evidence type="ECO:0000313" key="4">
    <source>
        <dbReference type="Proteomes" id="UP001233172"/>
    </source>
</evidence>
<keyword evidence="4" id="KW-1185">Reference proteome</keyword>
<dbReference type="GO" id="GO:0004843">
    <property type="term" value="F:cysteine-type deubiquitinase activity"/>
    <property type="evidence" value="ECO:0007669"/>
    <property type="project" value="InterPro"/>
</dbReference>
<dbReference type="InterPro" id="IPR028889">
    <property type="entry name" value="USP"/>
</dbReference>
<dbReference type="PANTHER" id="PTHR24006">
    <property type="entry name" value="UBIQUITIN CARBOXYL-TERMINAL HYDROLASE"/>
    <property type="match status" value="1"/>
</dbReference>
<dbReference type="Proteomes" id="UP001233172">
    <property type="component" value="Unassembled WGS sequence"/>
</dbReference>
<dbReference type="GO" id="GO:0016579">
    <property type="term" value="P:protein deubiquitination"/>
    <property type="evidence" value="ECO:0007669"/>
    <property type="project" value="InterPro"/>
</dbReference>
<feature type="domain" description="USP" evidence="2">
    <location>
        <begin position="77"/>
        <end position="1179"/>
    </location>
</feature>
<dbReference type="Pfam" id="PF00443">
    <property type="entry name" value="UCH"/>
    <property type="match status" value="2"/>
</dbReference>
<reference evidence="3" key="2">
    <citation type="submission" date="2023-04" db="EMBL/GenBank/DDBJ databases">
        <authorList>
            <person name="Bu L."/>
            <person name="Lu L."/>
            <person name="Laidemitt M.R."/>
            <person name="Zhang S.M."/>
            <person name="Mutuku M."/>
            <person name="Mkoji G."/>
            <person name="Steinauer M."/>
            <person name="Loker E.S."/>
        </authorList>
    </citation>
    <scope>NUCLEOTIDE SEQUENCE</scope>
    <source>
        <strain evidence="3">KasaAsao</strain>
        <tissue evidence="3">Whole Snail</tissue>
    </source>
</reference>
<dbReference type="InterPro" id="IPR018200">
    <property type="entry name" value="USP_CS"/>
</dbReference>
<comment type="caution">
    <text evidence="3">The sequence shown here is derived from an EMBL/GenBank/DDBJ whole genome shotgun (WGS) entry which is preliminary data.</text>
</comment>
<dbReference type="EMBL" id="JASAOG010000031">
    <property type="protein sequence ID" value="KAK0061133.1"/>
    <property type="molecule type" value="Genomic_DNA"/>
</dbReference>
<organism evidence="3 4">
    <name type="scientific">Biomphalaria pfeifferi</name>
    <name type="common">Bloodfluke planorb</name>
    <name type="synonym">Freshwater snail</name>
    <dbReference type="NCBI Taxonomy" id="112525"/>
    <lineage>
        <taxon>Eukaryota</taxon>
        <taxon>Metazoa</taxon>
        <taxon>Spiralia</taxon>
        <taxon>Lophotrochozoa</taxon>
        <taxon>Mollusca</taxon>
        <taxon>Gastropoda</taxon>
        <taxon>Heterobranchia</taxon>
        <taxon>Euthyneura</taxon>
        <taxon>Panpulmonata</taxon>
        <taxon>Hygrophila</taxon>
        <taxon>Lymnaeoidea</taxon>
        <taxon>Planorbidae</taxon>
        <taxon>Biomphalaria</taxon>
    </lineage>
</organism>
<accession>A0AAD8BVV3</accession>
<reference evidence="3" key="1">
    <citation type="journal article" date="2023" name="PLoS Negl. Trop. Dis.">
        <title>A genome sequence for Biomphalaria pfeifferi, the major vector snail for the human-infecting parasite Schistosoma mansoni.</title>
        <authorList>
            <person name="Bu L."/>
            <person name="Lu L."/>
            <person name="Laidemitt M.R."/>
            <person name="Zhang S.M."/>
            <person name="Mutuku M."/>
            <person name="Mkoji G."/>
            <person name="Steinauer M."/>
            <person name="Loker E.S."/>
        </authorList>
    </citation>
    <scope>NUCLEOTIDE SEQUENCE</scope>
    <source>
        <strain evidence="3">KasaAsao</strain>
    </source>
</reference>
<dbReference type="PROSITE" id="PS00973">
    <property type="entry name" value="USP_2"/>
    <property type="match status" value="1"/>
</dbReference>
<evidence type="ECO:0000256" key="1">
    <source>
        <dbReference type="SAM" id="MobiDB-lite"/>
    </source>
</evidence>
<dbReference type="SUPFAM" id="SSF54001">
    <property type="entry name" value="Cysteine proteinases"/>
    <property type="match status" value="2"/>
</dbReference>
<feature type="compositionally biased region" description="Low complexity" evidence="1">
    <location>
        <begin position="28"/>
        <end position="45"/>
    </location>
</feature>
<keyword evidence="3" id="KW-0378">Hydrolase</keyword>
<feature type="region of interest" description="Disordered" evidence="1">
    <location>
        <begin position="745"/>
        <end position="764"/>
    </location>
</feature>
<sequence>MGVPDEVDSPVRKRPKLSLRTSRKSEPPESLSSSNESLLNKSTNSQPSNGIVKATNDYADVTPDLPLSSDPLVLPVASLYNLGNTCFMNSILQVLRFTPDFLDGIEKLKMNIDEEQEEEPTNDVHLAWQVVKNTHQLFSDMEKQERDYRKVATSDASSMAVRPTTLLDNIRELNPMFEGHYQHDAQELLRCLLCFIEDAHKGLHAVWERKKKPQLKEEVEDKGDMKEELLGSDPTRQTYTAANVKTQTESKLVLKGGSTESLNAVKTSSQSRKPEESTSRKFMDAYFGVSKTDSISSSSICISENANSVESVESVQENITTKTSSIRKRKRGRPRIKSNQKISGSDQCTLAKCDNSTTLNLDSENEVKHQVCESRIIAQAAGIRKHQSSAIKMKEVSNNKNQPSIISMFSESSGKYSGSPITDHQKKSEVLTNAVSLKASHAFHLKSFVRKDTDKDEVIPTNDSIDLFHSKSSTFVKNEDVKILQSPGKNVSSPAKLLIGSTNWVQGVECVDAISDLQDIGQTYANSAVKKYYPSLSESPSKLSSPQSHNVFPPGRTQLIVTSPEFKTRGDGSDCLHLSTAEMDAHVLLHSPFKPETEDGKLMDKPVRDKKTYIRKLFSACTSEGSQQPLATSTDSLNIASSSSARKCHSLPPSPVFTSSAQPLLQPASHAFQTKELKMQLKKCDWLGVSPVKSVSARLALSALAKGNHLHSKVKLEFGEHLEPEIVTKPPASVLSTPVSSCHKASTPAVRRSERKKRPTSKLLTSFQSKRSSITEGVKLKPLCIALDNCDWLLAGSTNQAVNVNQALLKLKDIGEISYRLLPRDTSIYSDSEAKRESGFLPLSVVGGQAHKGFLRVPRMYCHCESDITTRGAPMKKAVVDGTEKKVLQYSGTLVEYLFGGTMMHRTRCLECEVSRERQEVFMDISVPIRSLQPQDSDSSDEDDNLANKDSCLDKLMLAFSNVERLTDNNKYFCEECLRHVEAERSCHYTTLPNVLTLHLKRFGSNTGLLGGVSKLNDRVIISQHLPCLKYMCKPNCQDPSHRYSLYAIVTHSGNLLRGHYRAYVKVQECVNPAVFANLGSMDYHSHSDSPHLKTPSMKIMTPDGDYVKKTLDTQTDNNRGSYRRDNSPEGSPSPKCYWLECDDECMRVMREKEFLEKLEGVEGRALMGTPYILFYHNLDLGKRFCNCQFYIQHCL</sequence>
<dbReference type="PANTHER" id="PTHR24006:SF905">
    <property type="entry name" value="UBIQUITIN CARBOXYL-TERMINAL HYDROLASE 1"/>
    <property type="match status" value="1"/>
</dbReference>
<evidence type="ECO:0000259" key="2">
    <source>
        <dbReference type="PROSITE" id="PS50235"/>
    </source>
</evidence>
<gene>
    <name evidence="3" type="ORF">Bpfe_009294</name>
</gene>
<proteinExistence type="predicted"/>
<protein>
    <submittedName>
        <fullName evidence="3">Ubiquitin carboxyl-terminal hydrolase 1</fullName>
    </submittedName>
</protein>
<dbReference type="AlphaFoldDB" id="A0AAD8BVV3"/>
<dbReference type="PROSITE" id="PS50235">
    <property type="entry name" value="USP_3"/>
    <property type="match status" value="1"/>
</dbReference>
<dbReference type="GO" id="GO:0005634">
    <property type="term" value="C:nucleus"/>
    <property type="evidence" value="ECO:0007669"/>
    <property type="project" value="TreeGrafter"/>
</dbReference>
<dbReference type="InterPro" id="IPR050164">
    <property type="entry name" value="Peptidase_C19"/>
</dbReference>
<dbReference type="Gene3D" id="3.90.70.10">
    <property type="entry name" value="Cysteine proteinases"/>
    <property type="match status" value="2"/>
</dbReference>
<name>A0AAD8BVV3_BIOPF</name>
<feature type="region of interest" description="Disordered" evidence="1">
    <location>
        <begin position="1"/>
        <end position="53"/>
    </location>
</feature>
<dbReference type="InterPro" id="IPR038765">
    <property type="entry name" value="Papain-like_cys_pep_sf"/>
</dbReference>
<dbReference type="InterPro" id="IPR001394">
    <property type="entry name" value="Peptidase_C19_UCH"/>
</dbReference>
<feature type="compositionally biased region" description="Basic residues" evidence="1">
    <location>
        <begin position="325"/>
        <end position="338"/>
    </location>
</feature>
<evidence type="ECO:0000313" key="3">
    <source>
        <dbReference type="EMBL" id="KAK0061133.1"/>
    </source>
</evidence>
<dbReference type="GO" id="GO:0005829">
    <property type="term" value="C:cytosol"/>
    <property type="evidence" value="ECO:0007669"/>
    <property type="project" value="TreeGrafter"/>
</dbReference>